<feature type="domain" description="Histidine kinase/HSP90-like ATPase" evidence="7">
    <location>
        <begin position="37"/>
        <end position="120"/>
    </location>
</feature>
<dbReference type="Pfam" id="PF02518">
    <property type="entry name" value="HATPase_c"/>
    <property type="match status" value="1"/>
</dbReference>
<comment type="similarity">
    <text evidence="6">Belongs to the TOP6B family.</text>
</comment>
<dbReference type="EMBL" id="DTAD01000006">
    <property type="protein sequence ID" value="HGN89557.1"/>
    <property type="molecule type" value="Genomic_DNA"/>
</dbReference>
<dbReference type="CDD" id="cd00823">
    <property type="entry name" value="TopoIIB_Trans"/>
    <property type="match status" value="1"/>
</dbReference>
<dbReference type="InterPro" id="IPR005734">
    <property type="entry name" value="TopoVI_B"/>
</dbReference>
<dbReference type="InterPro" id="IPR036890">
    <property type="entry name" value="HATPase_C_sf"/>
</dbReference>
<dbReference type="SUPFAM" id="SSF55874">
    <property type="entry name" value="ATPase domain of HSP90 chaperone/DNA topoisomerase II/histidine kinase"/>
    <property type="match status" value="1"/>
</dbReference>
<evidence type="ECO:0000256" key="1">
    <source>
        <dbReference type="ARBA" id="ARBA00022741"/>
    </source>
</evidence>
<dbReference type="GO" id="GO:0003918">
    <property type="term" value="F:DNA topoisomerase type II (double strand cut, ATP-hydrolyzing) activity"/>
    <property type="evidence" value="ECO:0007669"/>
    <property type="project" value="UniProtKB-UniRule"/>
</dbReference>
<evidence type="ECO:0000259" key="7">
    <source>
        <dbReference type="Pfam" id="PF02518"/>
    </source>
</evidence>
<keyword evidence="4 6" id="KW-0238">DNA-binding</keyword>
<evidence type="ECO:0000256" key="2">
    <source>
        <dbReference type="ARBA" id="ARBA00022840"/>
    </source>
</evidence>
<feature type="binding site" evidence="6">
    <location>
        <position position="83"/>
    </location>
    <ligand>
        <name>ATP</name>
        <dbReference type="ChEBI" id="CHEBI:30616"/>
    </ligand>
</feature>
<comment type="catalytic activity">
    <reaction evidence="6">
        <text>ATP-dependent breakage, passage and rejoining of double-stranded DNA.</text>
        <dbReference type="EC" id="5.6.2.2"/>
    </reaction>
</comment>
<evidence type="ECO:0000256" key="5">
    <source>
        <dbReference type="ARBA" id="ARBA00023235"/>
    </source>
</evidence>
<proteinExistence type="inferred from homology"/>
<comment type="function">
    <text evidence="6">Relaxes both positive and negative superturns and exhibits a strong decatenase activity.</text>
</comment>
<dbReference type="Gene3D" id="1.10.8.50">
    <property type="match status" value="1"/>
</dbReference>
<dbReference type="EMBL" id="DTCM01000036">
    <property type="protein sequence ID" value="HGL40631.1"/>
    <property type="molecule type" value="Genomic_DNA"/>
</dbReference>
<dbReference type="SUPFAM" id="SSF46946">
    <property type="entry name" value="S13-like H2TH domain"/>
    <property type="match status" value="1"/>
</dbReference>
<keyword evidence="2 6" id="KW-0067">ATP-binding</keyword>
<dbReference type="NCBIfam" id="TIGR01052">
    <property type="entry name" value="top6b"/>
    <property type="match status" value="1"/>
</dbReference>
<dbReference type="PANTHER" id="PTHR48444">
    <property type="entry name" value="DNA TOPOISOMERASE 6 SUBUNIT B"/>
    <property type="match status" value="1"/>
</dbReference>
<comment type="caution">
    <text evidence="6">Lacks conserved residue(s) required for the propagation of feature annotation.</text>
</comment>
<dbReference type="AlphaFoldDB" id="A0A7C4E0T7"/>
<evidence type="ECO:0000256" key="4">
    <source>
        <dbReference type="ARBA" id="ARBA00023125"/>
    </source>
</evidence>
<sequence length="522" mass="58264">MVESLAERGENVVYRAISPSEFFYKNRDIAGFSSPARSLYMSIRELVENSLDAAEMGRILPEVLIELGEEDAERGVYRLRVVDNGVGVPGDKIPSAFATVLYGSKYGFKQSRGTFGLGGTMALLYGQITTNKPAKIMSSTDGKTLYIYELMIDVVENKPRIISSEKKPSPGGWRGTSVEFSLEADYPGARAKILDYIKHTAIVNPHATLTFIDSKGRLYHYPRMVEKVPEPPRETLPHPVGVDVEMMSRMLMETKARNLLTFLTTSFQKIGPKTAKEVLELAGLKPETSPRKLSHEQVTALVDAFKRYDKFRPPDPTPLSPVGKDFLEAGIRRIFNPDFVHVVQREPSSYSGHPFIVEAAVAYGGTIPVTETIMLFRFANKIPLLYDERADVAWKVVEEKIDWSNYKVPKPAPLAVFTSICSTKVPYKTVGKEAIADRPEIERELTMALRECGRNLKLYLSRIEKREAAAKRLSLYTKYLPMIAEFAAKTVGTSKPNIKPLLKKLGITESELEAAKTGSQQA</sequence>
<evidence type="ECO:0000259" key="8">
    <source>
        <dbReference type="Pfam" id="PF09239"/>
    </source>
</evidence>
<reference evidence="10" key="1">
    <citation type="journal article" date="2020" name="mSystems">
        <title>Genome- and Community-Level Interaction Insights into Carbon Utilization and Element Cycling Functions of Hydrothermarchaeota in Hydrothermal Sediment.</title>
        <authorList>
            <person name="Zhou Z."/>
            <person name="Liu Y."/>
            <person name="Xu W."/>
            <person name="Pan J."/>
            <person name="Luo Z.H."/>
            <person name="Li M."/>
        </authorList>
    </citation>
    <scope>NUCLEOTIDE SEQUENCE [LARGE SCALE GENOMIC DNA]</scope>
    <source>
        <strain evidence="10">SpSt-613</strain>
        <strain evidence="9">SpSt-669</strain>
    </source>
</reference>
<dbReference type="GO" id="GO:0006260">
    <property type="term" value="P:DNA replication"/>
    <property type="evidence" value="ECO:0007669"/>
    <property type="project" value="UniProtKB-UniRule"/>
</dbReference>
<dbReference type="InterPro" id="IPR003594">
    <property type="entry name" value="HATPase_dom"/>
</dbReference>
<dbReference type="NCBIfam" id="NF003218">
    <property type="entry name" value="PRK04184.1"/>
    <property type="match status" value="1"/>
</dbReference>
<keyword evidence="1 6" id="KW-0547">Nucleotide-binding</keyword>
<protein>
    <recommendedName>
        <fullName evidence="6">Type 2 DNA topoisomerase 6 subunit B</fullName>
        <ecNumber evidence="6">5.6.2.2</ecNumber>
    </recommendedName>
    <alternativeName>
        <fullName evidence="6">Type II DNA topoisomerase VI subunit B</fullName>
        <shortName evidence="6">TopoVI-B</shortName>
    </alternativeName>
</protein>
<keyword evidence="5 6" id="KW-0413">Isomerase</keyword>
<dbReference type="HAMAP" id="MF_00322">
    <property type="entry name" value="Top6B"/>
    <property type="match status" value="1"/>
</dbReference>
<dbReference type="Gene3D" id="3.30.565.10">
    <property type="entry name" value="Histidine kinase-like ATPase, C-terminal domain"/>
    <property type="match status" value="1"/>
</dbReference>
<feature type="binding site" evidence="6">
    <location>
        <position position="49"/>
    </location>
    <ligand>
        <name>ATP</name>
        <dbReference type="ChEBI" id="CHEBI:30616"/>
    </ligand>
</feature>
<feature type="binding site" evidence="6">
    <location>
        <position position="432"/>
    </location>
    <ligand>
        <name>ATP</name>
        <dbReference type="ChEBI" id="CHEBI:30616"/>
    </ligand>
</feature>
<dbReference type="InterPro" id="IPR020568">
    <property type="entry name" value="Ribosomal_Su5_D2-typ_SF"/>
</dbReference>
<dbReference type="GO" id="GO:0005524">
    <property type="term" value="F:ATP binding"/>
    <property type="evidence" value="ECO:0007669"/>
    <property type="project" value="UniProtKB-UniRule"/>
</dbReference>
<gene>
    <name evidence="6" type="primary">top6B</name>
    <name evidence="10" type="ORF">ENT82_00290</name>
    <name evidence="9" type="ORF">ENU43_03075</name>
</gene>
<organism evidence="10">
    <name type="scientific">Caldiarchaeum subterraneum</name>
    <dbReference type="NCBI Taxonomy" id="311458"/>
    <lineage>
        <taxon>Archaea</taxon>
        <taxon>Nitrososphaerota</taxon>
        <taxon>Candidatus Caldarchaeales</taxon>
        <taxon>Candidatus Caldarchaeaceae</taxon>
        <taxon>Candidatus Caldarchaeum</taxon>
    </lineage>
</organism>
<dbReference type="SUPFAM" id="SSF54211">
    <property type="entry name" value="Ribosomal protein S5 domain 2-like"/>
    <property type="match status" value="1"/>
</dbReference>
<evidence type="ECO:0000256" key="3">
    <source>
        <dbReference type="ARBA" id="ARBA00023029"/>
    </source>
</evidence>
<evidence type="ECO:0000313" key="9">
    <source>
        <dbReference type="EMBL" id="HGL40631.1"/>
    </source>
</evidence>
<keyword evidence="3 6" id="KW-0799">Topoisomerase</keyword>
<dbReference type="Gene3D" id="3.30.230.10">
    <property type="match status" value="1"/>
</dbReference>
<dbReference type="PANTHER" id="PTHR48444:SF1">
    <property type="entry name" value="DNA TOPOISOMERASE 6 SUBUNIT B"/>
    <property type="match status" value="1"/>
</dbReference>
<dbReference type="EC" id="5.6.2.2" evidence="6"/>
<dbReference type="InterPro" id="IPR014721">
    <property type="entry name" value="Ribsml_uS5_D2-typ_fold_subgr"/>
</dbReference>
<feature type="domain" description="DNA topoisomerase VI subunit B transducer" evidence="8">
    <location>
        <begin position="314"/>
        <end position="471"/>
    </location>
</feature>
<dbReference type="InterPro" id="IPR010979">
    <property type="entry name" value="Ribosomal_uS13-like_H2TH"/>
</dbReference>
<evidence type="ECO:0000313" key="10">
    <source>
        <dbReference type="EMBL" id="HGN89557.1"/>
    </source>
</evidence>
<comment type="subunit">
    <text evidence="6">Homodimer. Heterotetramer of two Top6A and two Top6B chains.</text>
</comment>
<feature type="binding site" evidence="6">
    <location>
        <begin position="104"/>
        <end position="105"/>
    </location>
    <ligand>
        <name>ATP</name>
        <dbReference type="ChEBI" id="CHEBI:30616"/>
    </ligand>
</feature>
<dbReference type="InterPro" id="IPR015320">
    <property type="entry name" value="TopoVI_B_transducer"/>
</dbReference>
<accession>A0A7C4E0T7</accession>
<name>A0A7C4E0T7_CALS0</name>
<dbReference type="GO" id="GO:0006265">
    <property type="term" value="P:DNA topological change"/>
    <property type="evidence" value="ECO:0007669"/>
    <property type="project" value="UniProtKB-UniRule"/>
</dbReference>
<dbReference type="GO" id="GO:0003677">
    <property type="term" value="F:DNA binding"/>
    <property type="evidence" value="ECO:0007669"/>
    <property type="project" value="UniProtKB-UniRule"/>
</dbReference>
<dbReference type="Pfam" id="PF09239">
    <property type="entry name" value="Topo-VIb_trans"/>
    <property type="match status" value="1"/>
</dbReference>
<comment type="caution">
    <text evidence="10">The sequence shown here is derived from an EMBL/GenBank/DDBJ whole genome shotgun (WGS) entry which is preliminary data.</text>
</comment>
<evidence type="ECO:0000256" key="6">
    <source>
        <dbReference type="HAMAP-Rule" id="MF_00322"/>
    </source>
</evidence>